<evidence type="ECO:0000256" key="1">
    <source>
        <dbReference type="ARBA" id="ARBA00000798"/>
    </source>
</evidence>
<accession>A0A4R9LLU8</accession>
<keyword evidence="5" id="KW-0442">Lipid degradation</keyword>
<evidence type="ECO:0000313" key="9">
    <source>
        <dbReference type="Proteomes" id="UP000298264"/>
    </source>
</evidence>
<comment type="similarity">
    <text evidence="2">Belongs to the phospholipase D family.</text>
</comment>
<comment type="caution">
    <text evidence="8">The sequence shown here is derived from an EMBL/GenBank/DDBJ whole genome shotgun (WGS) entry which is preliminary data.</text>
</comment>
<keyword evidence="4" id="KW-0378">Hydrolase</keyword>
<dbReference type="EMBL" id="RQHV01000061">
    <property type="protein sequence ID" value="TGN07914.1"/>
    <property type="molecule type" value="Genomic_DNA"/>
</dbReference>
<evidence type="ECO:0000256" key="3">
    <source>
        <dbReference type="ARBA" id="ARBA00012027"/>
    </source>
</evidence>
<dbReference type="RefSeq" id="WP_135764894.1">
    <property type="nucleotide sequence ID" value="NZ_RQHV01000061.1"/>
</dbReference>
<evidence type="ECO:0000256" key="5">
    <source>
        <dbReference type="ARBA" id="ARBA00022963"/>
    </source>
</evidence>
<dbReference type="InterPro" id="IPR025202">
    <property type="entry name" value="PLD-like_dom"/>
</dbReference>
<dbReference type="InterPro" id="IPR001736">
    <property type="entry name" value="PLipase_D/transphosphatidylase"/>
</dbReference>
<dbReference type="GO" id="GO:0016891">
    <property type="term" value="F:RNA endonuclease activity producing 5'-phosphomonoesters, hydrolytic mechanism"/>
    <property type="evidence" value="ECO:0007669"/>
    <property type="project" value="TreeGrafter"/>
</dbReference>
<dbReference type="Gene3D" id="3.30.870.10">
    <property type="entry name" value="Endonuclease Chain A"/>
    <property type="match status" value="2"/>
</dbReference>
<evidence type="ECO:0000313" key="8">
    <source>
        <dbReference type="EMBL" id="TGN07914.1"/>
    </source>
</evidence>
<dbReference type="Proteomes" id="UP000298264">
    <property type="component" value="Unassembled WGS sequence"/>
</dbReference>
<evidence type="ECO:0000256" key="6">
    <source>
        <dbReference type="ARBA" id="ARBA00023098"/>
    </source>
</evidence>
<dbReference type="InterPro" id="IPR051406">
    <property type="entry name" value="PLD_domain"/>
</dbReference>
<keyword evidence="9" id="KW-1185">Reference proteome</keyword>
<feature type="domain" description="PLD phosphodiesterase" evidence="7">
    <location>
        <begin position="283"/>
        <end position="310"/>
    </location>
</feature>
<evidence type="ECO:0000256" key="4">
    <source>
        <dbReference type="ARBA" id="ARBA00022801"/>
    </source>
</evidence>
<gene>
    <name evidence="8" type="ORF">EHS11_13290</name>
</gene>
<dbReference type="GO" id="GO:0004630">
    <property type="term" value="F:phospholipase D activity"/>
    <property type="evidence" value="ECO:0007669"/>
    <property type="project" value="UniProtKB-EC"/>
</dbReference>
<evidence type="ECO:0000259" key="7">
    <source>
        <dbReference type="PROSITE" id="PS50035"/>
    </source>
</evidence>
<reference evidence="8" key="1">
    <citation type="journal article" date="2019" name="PLoS Negl. Trop. Dis.">
        <title>Revisiting the worldwide diversity of Leptospira species in the environment.</title>
        <authorList>
            <person name="Vincent A.T."/>
            <person name="Schiettekatte O."/>
            <person name="Bourhy P."/>
            <person name="Veyrier F.J."/>
            <person name="Picardeau M."/>
        </authorList>
    </citation>
    <scope>NUCLEOTIDE SEQUENCE [LARGE SCALE GENOMIC DNA]</scope>
    <source>
        <strain evidence="8">201400974</strain>
    </source>
</reference>
<dbReference type="AlphaFoldDB" id="A0A4R9LLU8"/>
<dbReference type="GO" id="GO:0006793">
    <property type="term" value="P:phosphorus metabolic process"/>
    <property type="evidence" value="ECO:0007669"/>
    <property type="project" value="UniProtKB-ARBA"/>
</dbReference>
<protein>
    <recommendedName>
        <fullName evidence="3">phospholipase D</fullName>
        <ecNumber evidence="3">3.1.4.4</ecNumber>
    </recommendedName>
</protein>
<sequence length="349" mass="39547">MKKLTIIFIAVLFVNCKPKSKNDTDLSALLTQITPAETIFYFAYPGRDTPEDSKFKVRRKIVSFIDSAKFRIDGFIYSLDDLDSLIALRKAKSRGVKINLLGDKDESYEEAEKFGIHVTPWKGSGIHHTKILFADEERVFLGTGNFSGHGLVRDNNVYWEWTLPAGEIRKFREHLEEVDLSGVFLFSKGMILFSPEAGKQIQDKILDSILNAKTSIRYMIYTHYDPVISYALLAASKRGVVVEAVYNFPINDEGKILGGLLSHPSKVYVDGNEDVEVKEGSFRGGLLHHKTMIIDEEKVLVGSYNYTVSARDENREFFIEFNSGKIAKEFLGEWERVKSAASEYNSDPE</sequence>
<dbReference type="GO" id="GO:0016042">
    <property type="term" value="P:lipid catabolic process"/>
    <property type="evidence" value="ECO:0007669"/>
    <property type="project" value="UniProtKB-KW"/>
</dbReference>
<name>A0A4R9LLU8_9LEPT</name>
<dbReference type="EC" id="3.1.4.4" evidence="3"/>
<comment type="catalytic activity">
    <reaction evidence="1">
        <text>a 1,2-diacyl-sn-glycero-3-phosphocholine + H2O = a 1,2-diacyl-sn-glycero-3-phosphate + choline + H(+)</text>
        <dbReference type="Rhea" id="RHEA:14445"/>
        <dbReference type="ChEBI" id="CHEBI:15354"/>
        <dbReference type="ChEBI" id="CHEBI:15377"/>
        <dbReference type="ChEBI" id="CHEBI:15378"/>
        <dbReference type="ChEBI" id="CHEBI:57643"/>
        <dbReference type="ChEBI" id="CHEBI:58608"/>
        <dbReference type="EC" id="3.1.4.4"/>
    </reaction>
</comment>
<dbReference type="OrthoDB" id="368121at2"/>
<proteinExistence type="inferred from homology"/>
<evidence type="ECO:0000256" key="2">
    <source>
        <dbReference type="ARBA" id="ARBA00008664"/>
    </source>
</evidence>
<keyword evidence="6" id="KW-0443">Lipid metabolism</keyword>
<dbReference type="Pfam" id="PF13091">
    <property type="entry name" value="PLDc_2"/>
    <property type="match status" value="2"/>
</dbReference>
<dbReference type="SMART" id="SM00155">
    <property type="entry name" value="PLDc"/>
    <property type="match status" value="2"/>
</dbReference>
<dbReference type="PANTHER" id="PTHR43856">
    <property type="entry name" value="CARDIOLIPIN HYDROLASE"/>
    <property type="match status" value="1"/>
</dbReference>
<organism evidence="8 9">
    <name type="scientific">Leptospira ilyithenensis</name>
    <dbReference type="NCBI Taxonomy" id="2484901"/>
    <lineage>
        <taxon>Bacteria</taxon>
        <taxon>Pseudomonadati</taxon>
        <taxon>Spirochaetota</taxon>
        <taxon>Spirochaetia</taxon>
        <taxon>Leptospirales</taxon>
        <taxon>Leptospiraceae</taxon>
        <taxon>Leptospira</taxon>
    </lineage>
</organism>
<feature type="domain" description="PLD phosphodiesterase" evidence="7">
    <location>
        <begin position="123"/>
        <end position="150"/>
    </location>
</feature>
<dbReference type="PANTHER" id="PTHR43856:SF1">
    <property type="entry name" value="MITOCHONDRIAL CARDIOLIPIN HYDROLASE"/>
    <property type="match status" value="1"/>
</dbReference>
<dbReference type="PROSITE" id="PS50035">
    <property type="entry name" value="PLD"/>
    <property type="match status" value="2"/>
</dbReference>
<dbReference type="SUPFAM" id="SSF56024">
    <property type="entry name" value="Phospholipase D/nuclease"/>
    <property type="match status" value="2"/>
</dbReference>